<protein>
    <submittedName>
        <fullName evidence="1">Uncharacterized protein</fullName>
    </submittedName>
</protein>
<keyword evidence="2" id="KW-1185">Reference proteome</keyword>
<dbReference type="Proteomes" id="UP000824890">
    <property type="component" value="Unassembled WGS sequence"/>
</dbReference>
<evidence type="ECO:0000313" key="1">
    <source>
        <dbReference type="EMBL" id="KAH0881972.1"/>
    </source>
</evidence>
<reference evidence="1 2" key="1">
    <citation type="submission" date="2021-05" db="EMBL/GenBank/DDBJ databases">
        <title>Genome Assembly of Synthetic Allotetraploid Brassica napus Reveals Homoeologous Exchanges between Subgenomes.</title>
        <authorList>
            <person name="Davis J.T."/>
        </authorList>
    </citation>
    <scope>NUCLEOTIDE SEQUENCE [LARGE SCALE GENOMIC DNA]</scope>
    <source>
        <strain evidence="2">cv. Da-Ae</strain>
        <tissue evidence="1">Seedling</tissue>
    </source>
</reference>
<gene>
    <name evidence="1" type="ORF">HID58_058068</name>
</gene>
<evidence type="ECO:0000313" key="2">
    <source>
        <dbReference type="Proteomes" id="UP000824890"/>
    </source>
</evidence>
<sequence>MFVLCLSCSSNRRPSLNLRVSPSWP</sequence>
<dbReference type="EMBL" id="JAGKQM010000014">
    <property type="protein sequence ID" value="KAH0881972.1"/>
    <property type="molecule type" value="Genomic_DNA"/>
</dbReference>
<comment type="caution">
    <text evidence="1">The sequence shown here is derived from an EMBL/GenBank/DDBJ whole genome shotgun (WGS) entry which is preliminary data.</text>
</comment>
<organism evidence="1 2">
    <name type="scientific">Brassica napus</name>
    <name type="common">Rape</name>
    <dbReference type="NCBI Taxonomy" id="3708"/>
    <lineage>
        <taxon>Eukaryota</taxon>
        <taxon>Viridiplantae</taxon>
        <taxon>Streptophyta</taxon>
        <taxon>Embryophyta</taxon>
        <taxon>Tracheophyta</taxon>
        <taxon>Spermatophyta</taxon>
        <taxon>Magnoliopsida</taxon>
        <taxon>eudicotyledons</taxon>
        <taxon>Gunneridae</taxon>
        <taxon>Pentapetalae</taxon>
        <taxon>rosids</taxon>
        <taxon>malvids</taxon>
        <taxon>Brassicales</taxon>
        <taxon>Brassicaceae</taxon>
        <taxon>Brassiceae</taxon>
        <taxon>Brassica</taxon>
    </lineage>
</organism>
<name>A0ABQ7ZP04_BRANA</name>
<proteinExistence type="predicted"/>
<accession>A0ABQ7ZP04</accession>